<protein>
    <submittedName>
        <fullName evidence="1">Uncharacterized protein</fullName>
    </submittedName>
</protein>
<dbReference type="Proteomes" id="UP000250321">
    <property type="component" value="Unassembled WGS sequence"/>
</dbReference>
<dbReference type="EMBL" id="PJQY01002408">
    <property type="protein sequence ID" value="PQP93967.1"/>
    <property type="molecule type" value="Genomic_DNA"/>
</dbReference>
<reference evidence="1 2" key="1">
    <citation type="submission" date="2018-02" db="EMBL/GenBank/DDBJ databases">
        <title>Draft genome of wild Prunus yedoensis var. nudiflora.</title>
        <authorList>
            <person name="Baek S."/>
            <person name="Kim J.-H."/>
            <person name="Choi K."/>
            <person name="Kim G.-B."/>
            <person name="Cho A."/>
            <person name="Jang H."/>
            <person name="Shin C.-H."/>
            <person name="Yu H.-J."/>
            <person name="Mun J.-H."/>
        </authorList>
    </citation>
    <scope>NUCLEOTIDE SEQUENCE [LARGE SCALE GENOMIC DNA]</scope>
    <source>
        <strain evidence="2">cv. Jeju island</strain>
        <tissue evidence="1">Leaf</tissue>
    </source>
</reference>
<evidence type="ECO:0000313" key="1">
    <source>
        <dbReference type="EMBL" id="PQP93967.1"/>
    </source>
</evidence>
<keyword evidence="2" id="KW-1185">Reference proteome</keyword>
<accession>A0A314XS69</accession>
<evidence type="ECO:0000313" key="2">
    <source>
        <dbReference type="Proteomes" id="UP000250321"/>
    </source>
</evidence>
<organism evidence="1 2">
    <name type="scientific">Prunus yedoensis var. nudiflora</name>
    <dbReference type="NCBI Taxonomy" id="2094558"/>
    <lineage>
        <taxon>Eukaryota</taxon>
        <taxon>Viridiplantae</taxon>
        <taxon>Streptophyta</taxon>
        <taxon>Embryophyta</taxon>
        <taxon>Tracheophyta</taxon>
        <taxon>Spermatophyta</taxon>
        <taxon>Magnoliopsida</taxon>
        <taxon>eudicotyledons</taxon>
        <taxon>Gunneridae</taxon>
        <taxon>Pentapetalae</taxon>
        <taxon>rosids</taxon>
        <taxon>fabids</taxon>
        <taxon>Rosales</taxon>
        <taxon>Rosaceae</taxon>
        <taxon>Amygdaloideae</taxon>
        <taxon>Amygdaleae</taxon>
        <taxon>Prunus</taxon>
    </lineage>
</organism>
<dbReference type="AlphaFoldDB" id="A0A314XS69"/>
<gene>
    <name evidence="1" type="ORF">Pyn_14232</name>
</gene>
<comment type="caution">
    <text evidence="1">The sequence shown here is derived from an EMBL/GenBank/DDBJ whole genome shotgun (WGS) entry which is preliminary data.</text>
</comment>
<sequence length="192" mass="21269">MTSLWKFVSDKGKRHDRECTNDEIGSIIDDEAESIKQVHHLLSPVFSQLWRGESSQGPRYSHTPHNQFHAFCLDNISDFGDALGLLIVFQGEDGGERQWLGACILVEAPVSLRICLARSPQVIWIWGWLWSLLGCLWHLNGMSDPFSALTRSYKACGCEGTTARENGLVPSRVANLCGGLFLLEGLAGPDGR</sequence>
<name>A0A314XS69_PRUYE</name>
<proteinExistence type="predicted"/>